<keyword evidence="4" id="KW-1185">Reference proteome</keyword>
<organism evidence="3 4">
    <name type="scientific">Noviherbaspirillum humi</name>
    <dbReference type="NCBI Taxonomy" id="1688639"/>
    <lineage>
        <taxon>Bacteria</taxon>
        <taxon>Pseudomonadati</taxon>
        <taxon>Pseudomonadota</taxon>
        <taxon>Betaproteobacteria</taxon>
        <taxon>Burkholderiales</taxon>
        <taxon>Oxalobacteraceae</taxon>
        <taxon>Noviherbaspirillum</taxon>
    </lineage>
</organism>
<dbReference type="EMBL" id="FZOT01000017">
    <property type="protein sequence ID" value="SNT21877.1"/>
    <property type="molecule type" value="Genomic_DNA"/>
</dbReference>
<evidence type="ECO:0000256" key="1">
    <source>
        <dbReference type="ARBA" id="ARBA00022763"/>
    </source>
</evidence>
<keyword evidence="1" id="KW-0227">DNA damage</keyword>
<gene>
    <name evidence="3" type="ORF">SAMN06265795_117102</name>
</gene>
<dbReference type="AlphaFoldDB" id="A0A239KU26"/>
<dbReference type="Proteomes" id="UP000198284">
    <property type="component" value="Unassembled WGS sequence"/>
</dbReference>
<proteinExistence type="predicted"/>
<name>A0A239KU26_9BURK</name>
<evidence type="ECO:0000259" key="2">
    <source>
        <dbReference type="Pfam" id="PF00817"/>
    </source>
</evidence>
<dbReference type="GO" id="GO:0006281">
    <property type="term" value="P:DNA repair"/>
    <property type="evidence" value="ECO:0007669"/>
    <property type="project" value="InterPro"/>
</dbReference>
<dbReference type="PANTHER" id="PTHR35369">
    <property type="entry name" value="BLR3025 PROTEIN-RELATED"/>
    <property type="match status" value="1"/>
</dbReference>
<evidence type="ECO:0000313" key="3">
    <source>
        <dbReference type="EMBL" id="SNT21877.1"/>
    </source>
</evidence>
<accession>A0A239KU26</accession>
<dbReference type="CDD" id="cd03468">
    <property type="entry name" value="PolY_like"/>
    <property type="match status" value="1"/>
</dbReference>
<protein>
    <submittedName>
        <fullName evidence="3">Protein ImuB</fullName>
    </submittedName>
</protein>
<dbReference type="InterPro" id="IPR001126">
    <property type="entry name" value="UmuC"/>
</dbReference>
<dbReference type="PANTHER" id="PTHR35369:SF2">
    <property type="entry name" value="BLR3025 PROTEIN"/>
    <property type="match status" value="1"/>
</dbReference>
<sequence>MPLAVTESRRVGWVNDCAREAGVLPGMHESSAAARAADIVLIARDAGREAGALTEVALWALHFTPQVSLMRRQHEGLLLEVSASLRLFNGRDALIGQLRQGVEELGMQPCIASAPTASAAWLFACHRDDLHGGPDSFADLLDALPVLLLPSVQPHAAKLAAIGCDTLGQLRRLPRAGLVRRFGKEVLRELDRAFGLEPEALAWFEAPASFHARIELPARVDSVEALLFAARRLLMQMTGWLVARHAAVSAFALMLHHDSLRSGEACITELPIRLASPSRDLAHLSLLLQEHMARVTLDASVIELSLKAEDISELAAPNTELFPAPASQAETTGRLIERLASRLGEEAITRLKVVGDHRPERCSMAVSAHAALHARMRQSNRAGFNFPPRPAWLLREPVALLVKRDKPFYQSFLTLLAGPERIEAGWWDDALITRDYYIACNDAHLLLWVYRERHGAQGEKEAEPGWFLHGFFA</sequence>
<feature type="domain" description="UmuC" evidence="2">
    <location>
        <begin position="2"/>
        <end position="123"/>
    </location>
</feature>
<dbReference type="InterPro" id="IPR043502">
    <property type="entry name" value="DNA/RNA_pol_sf"/>
</dbReference>
<evidence type="ECO:0000313" key="4">
    <source>
        <dbReference type="Proteomes" id="UP000198284"/>
    </source>
</evidence>
<dbReference type="Pfam" id="PF00817">
    <property type="entry name" value="IMS"/>
    <property type="match status" value="1"/>
</dbReference>
<reference evidence="3 4" key="1">
    <citation type="submission" date="2017-06" db="EMBL/GenBank/DDBJ databases">
        <authorList>
            <person name="Kim H.J."/>
            <person name="Triplett B.A."/>
        </authorList>
    </citation>
    <scope>NUCLEOTIDE SEQUENCE [LARGE SCALE GENOMIC DNA]</scope>
    <source>
        <strain evidence="3 4">U15</strain>
    </source>
</reference>
<dbReference type="SUPFAM" id="SSF56672">
    <property type="entry name" value="DNA/RNA polymerases"/>
    <property type="match status" value="1"/>
</dbReference>
<dbReference type="InterPro" id="IPR050356">
    <property type="entry name" value="SulA_CellDiv_inhibitor"/>
</dbReference>